<dbReference type="InterPro" id="IPR005135">
    <property type="entry name" value="Endo/exonuclease/phosphatase"/>
</dbReference>
<dbReference type="Gene3D" id="3.60.10.10">
    <property type="entry name" value="Endonuclease/exonuclease/phosphatase"/>
    <property type="match status" value="1"/>
</dbReference>
<feature type="domain" description="Endonuclease/exonuclease/phosphatase" evidence="1">
    <location>
        <begin position="4"/>
        <end position="223"/>
    </location>
</feature>
<proteinExistence type="predicted"/>
<dbReference type="InterPro" id="IPR036691">
    <property type="entry name" value="Endo/exonu/phosph_ase_sf"/>
</dbReference>
<keyword evidence="3" id="KW-1185">Reference proteome</keyword>
<evidence type="ECO:0000313" key="2">
    <source>
        <dbReference type="EMBL" id="TCK51871.1"/>
    </source>
</evidence>
<protein>
    <recommendedName>
        <fullName evidence="1">Endonuclease/exonuclease/phosphatase domain-containing protein</fullName>
    </recommendedName>
</protein>
<dbReference type="AlphaFoldDB" id="A0A4V2PPP9"/>
<sequence>MGPKRDNKDYHQLYRYIRQAHIDVLAFAEVGSIQAIQHVVGKDYTIEISHRATREPSEGKWRQYTGFAIRKDLVYKRFSDLNLNVNYNNRLRNAVDVELKSGPGKSLRLLAIHLRSGCFTQSQSSSFACQTLARQAKRLHQWIARRNQQHQRFVILGDFNRRMLNTHSQWFYHLLQGGDSHRKNHLILINHGASHCWHKKVGKHHKIWMNEHKQFIDFILMNQLAATAYIENSFQEIAPSRSEARHFNLSDHCLIIAKLKQ</sequence>
<organism evidence="2 3">
    <name type="scientific">Celerinatantimonas diazotrophica</name>
    <dbReference type="NCBI Taxonomy" id="412034"/>
    <lineage>
        <taxon>Bacteria</taxon>
        <taxon>Pseudomonadati</taxon>
        <taxon>Pseudomonadota</taxon>
        <taxon>Gammaproteobacteria</taxon>
        <taxon>Celerinatantimonadaceae</taxon>
        <taxon>Celerinatantimonas</taxon>
    </lineage>
</organism>
<name>A0A4V2PPP9_9GAMM</name>
<evidence type="ECO:0000259" key="1">
    <source>
        <dbReference type="Pfam" id="PF03372"/>
    </source>
</evidence>
<dbReference type="Pfam" id="PF03372">
    <property type="entry name" value="Exo_endo_phos"/>
    <property type="match status" value="1"/>
</dbReference>
<dbReference type="GO" id="GO:0003824">
    <property type="term" value="F:catalytic activity"/>
    <property type="evidence" value="ECO:0007669"/>
    <property type="project" value="InterPro"/>
</dbReference>
<accession>A0A4V2PPP9</accession>
<comment type="caution">
    <text evidence="2">The sequence shown here is derived from an EMBL/GenBank/DDBJ whole genome shotgun (WGS) entry which is preliminary data.</text>
</comment>
<reference evidence="2 3" key="1">
    <citation type="submission" date="2019-03" db="EMBL/GenBank/DDBJ databases">
        <title>Genomic Encyclopedia of Type Strains, Phase IV (KMG-IV): sequencing the most valuable type-strain genomes for metagenomic binning, comparative biology and taxonomic classification.</title>
        <authorList>
            <person name="Goeker M."/>
        </authorList>
    </citation>
    <scope>NUCLEOTIDE SEQUENCE [LARGE SCALE GENOMIC DNA]</scope>
    <source>
        <strain evidence="2 3">DSM 18577</strain>
    </source>
</reference>
<dbReference type="SUPFAM" id="SSF56219">
    <property type="entry name" value="DNase I-like"/>
    <property type="match status" value="1"/>
</dbReference>
<evidence type="ECO:0000313" key="3">
    <source>
        <dbReference type="Proteomes" id="UP000295565"/>
    </source>
</evidence>
<gene>
    <name evidence="2" type="ORF">EV690_1952</name>
</gene>
<dbReference type="Proteomes" id="UP000295565">
    <property type="component" value="Unassembled WGS sequence"/>
</dbReference>
<dbReference type="EMBL" id="SMGD01000013">
    <property type="protein sequence ID" value="TCK51871.1"/>
    <property type="molecule type" value="Genomic_DNA"/>
</dbReference>